<dbReference type="Proteomes" id="UP000269721">
    <property type="component" value="Unassembled WGS sequence"/>
</dbReference>
<proteinExistence type="predicted"/>
<evidence type="ECO:0000256" key="1">
    <source>
        <dbReference type="SAM" id="MobiDB-lite"/>
    </source>
</evidence>
<dbReference type="AlphaFoldDB" id="A0A4P9WQN3"/>
<feature type="non-terminal residue" evidence="2">
    <location>
        <position position="1"/>
    </location>
</feature>
<reference evidence="3" key="1">
    <citation type="journal article" date="2018" name="Nat. Microbiol.">
        <title>Leveraging single-cell genomics to expand the fungal tree of life.</title>
        <authorList>
            <person name="Ahrendt S.R."/>
            <person name="Quandt C.A."/>
            <person name="Ciobanu D."/>
            <person name="Clum A."/>
            <person name="Salamov A."/>
            <person name="Andreopoulos B."/>
            <person name="Cheng J.F."/>
            <person name="Woyke T."/>
            <person name="Pelin A."/>
            <person name="Henrissat B."/>
            <person name="Reynolds N.K."/>
            <person name="Benny G.L."/>
            <person name="Smith M.E."/>
            <person name="James T.Y."/>
            <person name="Grigoriev I.V."/>
        </authorList>
    </citation>
    <scope>NUCLEOTIDE SEQUENCE [LARGE SCALE GENOMIC DNA]</scope>
</reference>
<accession>A0A4P9WQN3</accession>
<dbReference type="EMBL" id="KZ994204">
    <property type="protein sequence ID" value="RKO93530.1"/>
    <property type="molecule type" value="Genomic_DNA"/>
</dbReference>
<keyword evidence="3" id="KW-1185">Reference proteome</keyword>
<organism evidence="2 3">
    <name type="scientific">Blyttiomyces helicus</name>
    <dbReference type="NCBI Taxonomy" id="388810"/>
    <lineage>
        <taxon>Eukaryota</taxon>
        <taxon>Fungi</taxon>
        <taxon>Fungi incertae sedis</taxon>
        <taxon>Chytridiomycota</taxon>
        <taxon>Chytridiomycota incertae sedis</taxon>
        <taxon>Chytridiomycetes</taxon>
        <taxon>Chytridiomycetes incertae sedis</taxon>
        <taxon>Blyttiomyces</taxon>
    </lineage>
</organism>
<evidence type="ECO:0000313" key="2">
    <source>
        <dbReference type="EMBL" id="RKO93530.1"/>
    </source>
</evidence>
<feature type="region of interest" description="Disordered" evidence="1">
    <location>
        <begin position="1"/>
        <end position="49"/>
    </location>
</feature>
<feature type="region of interest" description="Disordered" evidence="1">
    <location>
        <begin position="77"/>
        <end position="132"/>
    </location>
</feature>
<evidence type="ECO:0000313" key="3">
    <source>
        <dbReference type="Proteomes" id="UP000269721"/>
    </source>
</evidence>
<gene>
    <name evidence="2" type="ORF">BDK51DRAFT_35381</name>
</gene>
<sequence>AGNDQTARMRVNIQGYQRDHPVDDIQNDSLNHPSATGPPPPLGRDDRLRGRLQRVRKRYDKIQLGSSNIKAKLYNDEHKSTKVIGWPTPQEVSSQAPSSDPTVDPPPCPTRKPAKAAIGKSQNPSQNGVVNPWCPFQSRKAHICKDESETVILPHYLYVRICSK</sequence>
<name>A0A4P9WQN3_9FUNG</name>
<protein>
    <submittedName>
        <fullName evidence="2">Uncharacterized protein</fullName>
    </submittedName>
</protein>
<feature type="compositionally biased region" description="Polar residues" evidence="1">
    <location>
        <begin position="120"/>
        <end position="129"/>
    </location>
</feature>
<feature type="compositionally biased region" description="Polar residues" evidence="1">
    <location>
        <begin position="90"/>
        <end position="101"/>
    </location>
</feature>